<dbReference type="Proteomes" id="UP000192923">
    <property type="component" value="Unassembled WGS sequence"/>
</dbReference>
<proteinExistence type="inferred from homology"/>
<protein>
    <submittedName>
        <fullName evidence="2">BolA protein</fullName>
    </submittedName>
</protein>
<comment type="similarity">
    <text evidence="1">Belongs to the BolA/IbaG family.</text>
</comment>
<dbReference type="PIRSF" id="PIRSF003113">
    <property type="entry name" value="BolA"/>
    <property type="match status" value="1"/>
</dbReference>
<dbReference type="AlphaFoldDB" id="A0A1Y6CXF7"/>
<dbReference type="Pfam" id="PF01722">
    <property type="entry name" value="BolA"/>
    <property type="match status" value="1"/>
</dbReference>
<dbReference type="OrthoDB" id="9801469at2"/>
<reference evidence="2 3" key="1">
    <citation type="submission" date="2016-12" db="EMBL/GenBank/DDBJ databases">
        <authorList>
            <person name="Song W.-J."/>
            <person name="Kurnit D.M."/>
        </authorList>
    </citation>
    <scope>NUCLEOTIDE SEQUENCE [LARGE SCALE GENOMIC DNA]</scope>
    <source>
        <strain evidence="2 3">175</strain>
    </source>
</reference>
<dbReference type="GO" id="GO:0016226">
    <property type="term" value="P:iron-sulfur cluster assembly"/>
    <property type="evidence" value="ECO:0007669"/>
    <property type="project" value="TreeGrafter"/>
</dbReference>
<dbReference type="PANTHER" id="PTHR46230">
    <property type="match status" value="1"/>
</dbReference>
<sequence length="92" mass="9864">MSDRVERIRNTLEAGLAPVHLEIVDDSHAHAGHAGAASGGGHFSALIVSTAFEGKNPVQRHQLVYRTLGELLRADIHAFSLKALTPAEFQSP</sequence>
<organism evidence="2 3">
    <name type="scientific">Methylomagnum ishizawai</name>
    <dbReference type="NCBI Taxonomy" id="1760988"/>
    <lineage>
        <taxon>Bacteria</taxon>
        <taxon>Pseudomonadati</taxon>
        <taxon>Pseudomonadota</taxon>
        <taxon>Gammaproteobacteria</taxon>
        <taxon>Methylococcales</taxon>
        <taxon>Methylococcaceae</taxon>
        <taxon>Methylomagnum</taxon>
    </lineage>
</organism>
<name>A0A1Y6CXF7_9GAMM</name>
<dbReference type="STRING" id="1760988.SAMN02949497_2381"/>
<dbReference type="EMBL" id="FXAM01000001">
    <property type="protein sequence ID" value="SMF95037.1"/>
    <property type="molecule type" value="Genomic_DNA"/>
</dbReference>
<dbReference type="InterPro" id="IPR002634">
    <property type="entry name" value="BolA"/>
</dbReference>
<evidence type="ECO:0000313" key="3">
    <source>
        <dbReference type="Proteomes" id="UP000192923"/>
    </source>
</evidence>
<evidence type="ECO:0000256" key="1">
    <source>
        <dbReference type="RuleBase" id="RU003860"/>
    </source>
</evidence>
<gene>
    <name evidence="2" type="ORF">SAMN02949497_2381</name>
</gene>
<dbReference type="Gene3D" id="3.30.300.90">
    <property type="entry name" value="BolA-like"/>
    <property type="match status" value="1"/>
</dbReference>
<accession>A0A1Y6CXF7</accession>
<dbReference type="SUPFAM" id="SSF82657">
    <property type="entry name" value="BolA-like"/>
    <property type="match status" value="1"/>
</dbReference>
<keyword evidence="3" id="KW-1185">Reference proteome</keyword>
<evidence type="ECO:0000313" key="2">
    <source>
        <dbReference type="EMBL" id="SMF95037.1"/>
    </source>
</evidence>
<dbReference type="PANTHER" id="PTHR46230:SF7">
    <property type="entry name" value="BOLA-LIKE PROTEIN 1"/>
    <property type="match status" value="1"/>
</dbReference>
<dbReference type="RefSeq" id="WP_085212929.1">
    <property type="nucleotide sequence ID" value="NZ_FXAM01000001.1"/>
</dbReference>
<dbReference type="InterPro" id="IPR036065">
    <property type="entry name" value="BolA-like_sf"/>
</dbReference>